<evidence type="ECO:0000256" key="3">
    <source>
        <dbReference type="ARBA" id="ARBA00022989"/>
    </source>
</evidence>
<dbReference type="RefSeq" id="XP_001609113.1">
    <property type="nucleotide sequence ID" value="XM_001609063.1"/>
</dbReference>
<sequence length="243" mass="28139">MDDKVESPVSYTVAVIVVVLSTLLIIYFFSGRLPTILESESEPIQAVNEASSNEVESDSRSLTVKQRKKQELKEAKRQQRALIDEERKEKEKLKQQRDDLREKRREEKERQRQEEEEKRAAKAQEAYEAIASEFVVEQEGTIQDHEVFDVEDFINFVIEKKMTTIVELAAKFDLDHKVVASRLNDLELQGRLFGLLDERGRYLYISDSELDALDHYINKEGRIDKYTGLTSFCNATISMAPSK</sequence>
<dbReference type="InterPro" id="IPR050899">
    <property type="entry name" value="DDRGK_domain-containing"/>
</dbReference>
<keyword evidence="4 6" id="KW-0472">Membrane</keyword>
<reference evidence="9" key="5">
    <citation type="journal article" date="2021" name="Int. J. Parasitol.">
        <title>Comparative analysis of gene expression between Babesia bovis blood stages and kinetes allowed by improved genome annotation.</title>
        <authorList>
            <person name="Ueti M.W."/>
            <person name="Johnson W.C."/>
            <person name="Kappmeyer L.S."/>
            <person name="Herndon D.R."/>
            <person name="Mousel M.R."/>
            <person name="Reif K.E."/>
            <person name="Taus N.S."/>
            <person name="Ifeonu O.O."/>
            <person name="Silva J.C."/>
            <person name="Suarez C.E."/>
            <person name="Brayton K.A."/>
        </authorList>
    </citation>
    <scope>NUCLEOTIDE SEQUENCE [LARGE SCALE GENOMIC DNA]</scope>
</reference>
<keyword evidence="9" id="KW-1185">Reference proteome</keyword>
<dbReference type="PANTHER" id="PTHR48176">
    <property type="entry name" value="DDRGK DOMAIN-CONTAINING PROTEIN 1"/>
    <property type="match status" value="1"/>
</dbReference>
<feature type="region of interest" description="Disordered" evidence="5">
    <location>
        <begin position="48"/>
        <end position="68"/>
    </location>
</feature>
<dbReference type="VEuPathDB" id="PiroplasmaDB:BBOV_I004640"/>
<evidence type="ECO:0000313" key="9">
    <source>
        <dbReference type="Proteomes" id="UP000002173"/>
    </source>
</evidence>
<dbReference type="GeneID" id="5477329"/>
<keyword evidence="2 6" id="KW-0812">Transmembrane</keyword>
<reference evidence="7" key="3">
    <citation type="journal article" date="2014" name="BMC Genomics">
        <title>The Babesia bovis gene and promoter model: an update from full-length EST analysis.</title>
        <authorList>
            <person name="Yamagishi J."/>
            <person name="Wakaguri H."/>
            <person name="Yokoyama N."/>
            <person name="Yamashita R."/>
            <person name="Suzuki Y."/>
            <person name="Xuan X."/>
            <person name="Igarashi I."/>
        </authorList>
    </citation>
    <scope>NUCLEOTIDE SEQUENCE</scope>
    <source>
        <strain evidence="7">Texas</strain>
    </source>
</reference>
<keyword evidence="3 6" id="KW-1133">Transmembrane helix</keyword>
<dbReference type="InterPro" id="IPR036390">
    <property type="entry name" value="WH_DNA-bd_sf"/>
</dbReference>
<dbReference type="SMART" id="SM01128">
    <property type="entry name" value="DDRGK"/>
    <property type="match status" value="1"/>
</dbReference>
<dbReference type="PANTHER" id="PTHR48176:SF1">
    <property type="entry name" value="DDRGK DOMAIN-CONTAINING PROTEIN 1"/>
    <property type="match status" value="1"/>
</dbReference>
<proteinExistence type="evidence at transcript level"/>
<dbReference type="GO" id="GO:0044389">
    <property type="term" value="F:ubiquitin-like protein ligase binding"/>
    <property type="evidence" value="ECO:0007669"/>
    <property type="project" value="TreeGrafter"/>
</dbReference>
<reference evidence="8 9" key="1">
    <citation type="journal article" date="2007" name="PLoS Pathog.">
        <title>Genome sequence of Babesia bovis and comparative analysis of apicomplexan hemoprotozoa.</title>
        <authorList>
            <person name="Brayton K.A."/>
            <person name="Lau A.O.T."/>
            <person name="Herndon D.R."/>
            <person name="Hannick L."/>
            <person name="Kappmeyer L.S."/>
            <person name="Berens S.J."/>
            <person name="Bidwell S.L."/>
            <person name="Brown W.C."/>
            <person name="Crabtree J."/>
            <person name="Fadrosh D."/>
            <person name="Feldblum T."/>
            <person name="Forberger H.A."/>
            <person name="Haas B.J."/>
            <person name="Howell J.M."/>
            <person name="Khouri H."/>
            <person name="Koo H."/>
            <person name="Mann D.J."/>
            <person name="Norimine J."/>
            <person name="Paulsen I.T."/>
            <person name="Radune D."/>
            <person name="Ren Q."/>
            <person name="Smith R.K. Jr."/>
            <person name="Suarez C.E."/>
            <person name="White O."/>
            <person name="Wortman J.R."/>
            <person name="Knowles D.P. Jr."/>
            <person name="McElwain T.F."/>
            <person name="Nene V.M."/>
        </authorList>
    </citation>
    <scope>NUCLEOTIDE SEQUENCE [LARGE SCALE GENOMIC DNA]</scope>
    <source>
        <strain evidence="8">T2Bo</strain>
    </source>
</reference>
<feature type="region of interest" description="Disordered" evidence="5">
    <location>
        <begin position="86"/>
        <end position="120"/>
    </location>
</feature>
<protein>
    <recommendedName>
        <fullName evidence="10">DDRGK domain-containing protein 1</fullName>
    </recommendedName>
</protein>
<feature type="compositionally biased region" description="Polar residues" evidence="5">
    <location>
        <begin position="48"/>
        <end position="64"/>
    </location>
</feature>
<evidence type="ECO:0000313" key="8">
    <source>
        <dbReference type="EMBL" id="EDO05545.1"/>
    </source>
</evidence>
<evidence type="ECO:0000256" key="1">
    <source>
        <dbReference type="ARBA" id="ARBA00004167"/>
    </source>
</evidence>
<dbReference type="STRING" id="5865.A7AWW7"/>
<dbReference type="eggNOG" id="KOG3054">
    <property type="taxonomic scope" value="Eukaryota"/>
</dbReference>
<reference evidence="8" key="2">
    <citation type="submission" date="2007-08" db="EMBL/GenBank/DDBJ databases">
        <authorList>
            <person name="Nene V."/>
        </authorList>
    </citation>
    <scope>NUCLEOTIDE SEQUENCE</scope>
    <source>
        <strain evidence="8">T2Bo</strain>
    </source>
</reference>
<dbReference type="GO" id="GO:0016020">
    <property type="term" value="C:membrane"/>
    <property type="evidence" value="ECO:0007669"/>
    <property type="project" value="UniProtKB-SubCell"/>
</dbReference>
<name>A7AWW7_BABBO</name>
<dbReference type="Gene3D" id="1.10.10.10">
    <property type="entry name" value="Winged helix-like DNA-binding domain superfamily/Winged helix DNA-binding domain"/>
    <property type="match status" value="1"/>
</dbReference>
<evidence type="ECO:0000256" key="2">
    <source>
        <dbReference type="ARBA" id="ARBA00022692"/>
    </source>
</evidence>
<dbReference type="SUPFAM" id="SSF46785">
    <property type="entry name" value="Winged helix' DNA-binding domain"/>
    <property type="match status" value="1"/>
</dbReference>
<organism evidence="8 9">
    <name type="scientific">Babesia bovis</name>
    <dbReference type="NCBI Taxonomy" id="5865"/>
    <lineage>
        <taxon>Eukaryota</taxon>
        <taxon>Sar</taxon>
        <taxon>Alveolata</taxon>
        <taxon>Apicomplexa</taxon>
        <taxon>Aconoidasida</taxon>
        <taxon>Piroplasmida</taxon>
        <taxon>Babesiidae</taxon>
        <taxon>Babesia</taxon>
    </lineage>
</organism>
<dbReference type="InterPro" id="IPR019153">
    <property type="entry name" value="DDRGK_dom-contain"/>
</dbReference>
<dbReference type="Proteomes" id="UP000002173">
    <property type="component" value="Unassembled WGS sequence"/>
</dbReference>
<feature type="transmembrane region" description="Helical" evidence="6">
    <location>
        <begin position="12"/>
        <end position="29"/>
    </location>
</feature>
<dbReference type="OMA" id="VEHGNKV"/>
<dbReference type="KEGG" id="bbo:BBOV_I004640"/>
<evidence type="ECO:0000313" key="7">
    <source>
        <dbReference type="EMBL" id="BAN64253.1"/>
    </source>
</evidence>
<evidence type="ECO:0008006" key="10">
    <source>
        <dbReference type="Google" id="ProtNLM"/>
    </source>
</evidence>
<comment type="subcellular location">
    <subcellularLocation>
        <location evidence="1">Membrane</location>
        <topology evidence="1">Single-pass membrane protein</topology>
    </subcellularLocation>
</comment>
<dbReference type="InterPro" id="IPR036388">
    <property type="entry name" value="WH-like_DNA-bd_sf"/>
</dbReference>
<accession>A7AWW7</accession>
<evidence type="ECO:0000256" key="4">
    <source>
        <dbReference type="ARBA" id="ARBA00023136"/>
    </source>
</evidence>
<evidence type="ECO:0000256" key="6">
    <source>
        <dbReference type="SAM" id="Phobius"/>
    </source>
</evidence>
<dbReference type="EMBL" id="AK440459">
    <property type="protein sequence ID" value="BAN64253.1"/>
    <property type="molecule type" value="mRNA"/>
</dbReference>
<dbReference type="EMBL" id="AAXT01000005">
    <property type="protein sequence ID" value="EDO05545.1"/>
    <property type="molecule type" value="Genomic_DNA"/>
</dbReference>
<dbReference type="AlphaFoldDB" id="A7AWW7"/>
<reference evidence="9" key="4">
    <citation type="journal article" date="2020" name="Data Brief">
        <title>Transcriptome dataset of Babesia bovis life stages within vertebrate and invertebrate hosts.</title>
        <authorList>
            <person name="Ueti M.W."/>
            <person name="Johnson W.C."/>
            <person name="Kappmeyer L.S."/>
            <person name="Herndon D.R."/>
            <person name="Mousel M.R."/>
            <person name="Reif K.E."/>
            <person name="Taus N.S."/>
            <person name="Ifeonu O.O."/>
            <person name="Silva J.C."/>
            <person name="Suarez C.E."/>
            <person name="Brayton K.A."/>
        </authorList>
    </citation>
    <scope>NUCLEOTIDE SEQUENCE [LARGE SCALE GENOMIC DNA]</scope>
</reference>
<evidence type="ECO:0000256" key="5">
    <source>
        <dbReference type="SAM" id="MobiDB-lite"/>
    </source>
</evidence>
<dbReference type="Pfam" id="PF09756">
    <property type="entry name" value="DDRGK"/>
    <property type="match status" value="1"/>
</dbReference>
<gene>
    <name evidence="7 8" type="ORF">BBOV_I004640</name>
</gene>